<dbReference type="Pfam" id="PF12833">
    <property type="entry name" value="HTH_18"/>
    <property type="match status" value="1"/>
</dbReference>
<evidence type="ECO:0000313" key="5">
    <source>
        <dbReference type="EMBL" id="MBL1075984.1"/>
    </source>
</evidence>
<gene>
    <name evidence="5" type="ORF">JK358_16420</name>
</gene>
<reference evidence="5 6" key="1">
    <citation type="submission" date="2021-01" db="EMBL/GenBank/DDBJ databases">
        <title>WGS of actinomycetes isolated from Thailand.</title>
        <authorList>
            <person name="Thawai C."/>
        </authorList>
    </citation>
    <scope>NUCLEOTIDE SEQUENCE [LARGE SCALE GENOMIC DNA]</scope>
    <source>
        <strain evidence="5 6">LPG 2</strain>
    </source>
</reference>
<dbReference type="PANTHER" id="PTHR47894">
    <property type="entry name" value="HTH-TYPE TRANSCRIPTIONAL REGULATOR GADX"/>
    <property type="match status" value="1"/>
</dbReference>
<accession>A0ABS1M8B4</accession>
<evidence type="ECO:0000256" key="1">
    <source>
        <dbReference type="ARBA" id="ARBA00023015"/>
    </source>
</evidence>
<dbReference type="SMART" id="SM00342">
    <property type="entry name" value="HTH_ARAC"/>
    <property type="match status" value="1"/>
</dbReference>
<protein>
    <submittedName>
        <fullName evidence="5">AraC family transcriptional regulator</fullName>
    </submittedName>
</protein>
<dbReference type="SUPFAM" id="SSF46689">
    <property type="entry name" value="Homeodomain-like"/>
    <property type="match status" value="1"/>
</dbReference>
<evidence type="ECO:0000256" key="2">
    <source>
        <dbReference type="ARBA" id="ARBA00023125"/>
    </source>
</evidence>
<evidence type="ECO:0000256" key="3">
    <source>
        <dbReference type="ARBA" id="ARBA00023163"/>
    </source>
</evidence>
<evidence type="ECO:0000313" key="6">
    <source>
        <dbReference type="Proteomes" id="UP000602198"/>
    </source>
</evidence>
<comment type="caution">
    <text evidence="5">The sequence shown here is derived from an EMBL/GenBank/DDBJ whole genome shotgun (WGS) entry which is preliminary data.</text>
</comment>
<feature type="domain" description="HTH araC/xylS-type" evidence="4">
    <location>
        <begin position="253"/>
        <end position="351"/>
    </location>
</feature>
<keyword evidence="2" id="KW-0238">DNA-binding</keyword>
<keyword evidence="6" id="KW-1185">Reference proteome</keyword>
<dbReference type="PROSITE" id="PS01124">
    <property type="entry name" value="HTH_ARAC_FAMILY_2"/>
    <property type="match status" value="1"/>
</dbReference>
<dbReference type="Pfam" id="PF12625">
    <property type="entry name" value="Arabinose_bd"/>
    <property type="match status" value="1"/>
</dbReference>
<dbReference type="InterPro" id="IPR032687">
    <property type="entry name" value="AraC-type_N"/>
</dbReference>
<dbReference type="InterPro" id="IPR009057">
    <property type="entry name" value="Homeodomain-like_sf"/>
</dbReference>
<keyword evidence="1" id="KW-0805">Transcription regulation</keyword>
<organism evidence="5 6">
    <name type="scientific">Nocardia acididurans</name>
    <dbReference type="NCBI Taxonomy" id="2802282"/>
    <lineage>
        <taxon>Bacteria</taxon>
        <taxon>Bacillati</taxon>
        <taxon>Actinomycetota</taxon>
        <taxon>Actinomycetes</taxon>
        <taxon>Mycobacteriales</taxon>
        <taxon>Nocardiaceae</taxon>
        <taxon>Nocardia</taxon>
    </lineage>
</organism>
<dbReference type="InterPro" id="IPR018060">
    <property type="entry name" value="HTH_AraC"/>
</dbReference>
<dbReference type="Proteomes" id="UP000602198">
    <property type="component" value="Unassembled WGS sequence"/>
</dbReference>
<dbReference type="EMBL" id="JAERRJ010000006">
    <property type="protein sequence ID" value="MBL1075984.1"/>
    <property type="molecule type" value="Genomic_DNA"/>
</dbReference>
<dbReference type="Gene3D" id="1.10.10.60">
    <property type="entry name" value="Homeodomain-like"/>
    <property type="match status" value="1"/>
</dbReference>
<sequence>MSGTVLTNRSVGNEVVRIVAATTRAAGLRGFAELAQELGGDGLALLARFDITPEAVASEDAMISADAAGWVLEAAATELDCPDIGLRLAARQNGGAFGPLAVAVANAPTIGAGIETAARFLFVHHTGLALGLVADPEQRPGMVGLRYRDRAEATSICQGIDHGAGTIHRFLLRMAGGNYGLQEVHLPHPALAPTARYTAYFGAPVRFDMPTTVFRFPADTLARAIPDSDSVLYTIAMDYLNRNSAQLDQSMSARVRVAIDNAITKAPTDIQAIARTLSVHERSLQRALAAEGTRFSEILDEARRDVVQLLLRETSLPLGEVAAMVGFREQSALTKAARRWFGTAPTQVRNAARVQRGGSPPVLVRPPALH</sequence>
<name>A0ABS1M8B4_9NOCA</name>
<proteinExistence type="predicted"/>
<dbReference type="PANTHER" id="PTHR47894:SF4">
    <property type="entry name" value="HTH-TYPE TRANSCRIPTIONAL REGULATOR GADX"/>
    <property type="match status" value="1"/>
</dbReference>
<keyword evidence="3" id="KW-0804">Transcription</keyword>
<evidence type="ECO:0000259" key="4">
    <source>
        <dbReference type="PROSITE" id="PS01124"/>
    </source>
</evidence>